<dbReference type="STRING" id="7897.ENSLACP00000001979"/>
<proteinExistence type="predicted"/>
<accession>H2ZX58</accession>
<dbReference type="InParanoid" id="H2ZX58"/>
<dbReference type="EMBL" id="AFYH01189755">
    <property type="status" value="NOT_ANNOTATED_CDS"/>
    <property type="molecule type" value="Genomic_DNA"/>
</dbReference>
<organism evidence="1 2">
    <name type="scientific">Latimeria chalumnae</name>
    <name type="common">Coelacanth</name>
    <dbReference type="NCBI Taxonomy" id="7897"/>
    <lineage>
        <taxon>Eukaryota</taxon>
        <taxon>Metazoa</taxon>
        <taxon>Chordata</taxon>
        <taxon>Craniata</taxon>
        <taxon>Vertebrata</taxon>
        <taxon>Euteleostomi</taxon>
        <taxon>Coelacanthiformes</taxon>
        <taxon>Coelacanthidae</taxon>
        <taxon>Latimeria</taxon>
    </lineage>
</organism>
<dbReference type="HOGENOM" id="CLU_000680_2_1_1"/>
<dbReference type="Proteomes" id="UP000008672">
    <property type="component" value="Unassembled WGS sequence"/>
</dbReference>
<reference evidence="2" key="1">
    <citation type="submission" date="2011-08" db="EMBL/GenBank/DDBJ databases">
        <title>The draft genome of Latimeria chalumnae.</title>
        <authorList>
            <person name="Di Palma F."/>
            <person name="Alfoldi J."/>
            <person name="Johnson J."/>
            <person name="Berlin A."/>
            <person name="Gnerre S."/>
            <person name="Jaffe D."/>
            <person name="MacCallum I."/>
            <person name="Young S."/>
            <person name="Walker B.J."/>
            <person name="Lander E."/>
            <person name="Lindblad-Toh K."/>
        </authorList>
    </citation>
    <scope>NUCLEOTIDE SEQUENCE [LARGE SCALE GENOMIC DNA]</scope>
    <source>
        <strain evidence="2">Wild caught</strain>
    </source>
</reference>
<reference evidence="1" key="2">
    <citation type="submission" date="2025-08" db="UniProtKB">
        <authorList>
            <consortium name="Ensembl"/>
        </authorList>
    </citation>
    <scope>IDENTIFICATION</scope>
</reference>
<sequence>IDCFLISQTLVGDTFTVDIEIHSISNHAPVTFTHSGVVGLEMSKRWKLNVSLLQKPELQLIIKCNDQGEADAKLLWDTLKAVVRGKLISYATNHKKVKQEKMKELELEIQTEEFALKQNFSLDDFLSLQFLKYEYNKLVSQSIEFALFCVHQSYFEEGERASKLLAYRLQKLSTCNTIHMIKDNVGNFTVTNKDISIAYRQFYHRLYESEKVGSILEITDYLVGINLPHLDQIDRDLIFIYFISWIKAIFSAPQARVF</sequence>
<name>H2ZX58_LATCH</name>
<evidence type="ECO:0000313" key="1">
    <source>
        <dbReference type="Ensembl" id="ENSLACP00000001979.1"/>
    </source>
</evidence>
<evidence type="ECO:0000313" key="2">
    <source>
        <dbReference type="Proteomes" id="UP000008672"/>
    </source>
</evidence>
<dbReference type="AlphaFoldDB" id="H2ZX58"/>
<dbReference type="GeneTree" id="ENSGT00940000164698"/>
<keyword evidence="2" id="KW-1185">Reference proteome</keyword>
<dbReference type="Ensembl" id="ENSLACT00000001993.1">
    <property type="protein sequence ID" value="ENSLACP00000001979.1"/>
    <property type="gene ID" value="ENSLACG00000001769.1"/>
</dbReference>
<reference evidence="1" key="3">
    <citation type="submission" date="2025-09" db="UniProtKB">
        <authorList>
            <consortium name="Ensembl"/>
        </authorList>
    </citation>
    <scope>IDENTIFICATION</scope>
</reference>
<protein>
    <submittedName>
        <fullName evidence="1">Uncharacterized protein</fullName>
    </submittedName>
</protein>